<evidence type="ECO:0000259" key="1">
    <source>
        <dbReference type="Pfam" id="PF15695"/>
    </source>
</evidence>
<evidence type="ECO:0000313" key="3">
    <source>
        <dbReference type="Proteomes" id="UP000694399"/>
    </source>
</evidence>
<dbReference type="Proteomes" id="UP000694399">
    <property type="component" value="Chromosome B1"/>
</dbReference>
<feature type="domain" description="Rec21/ENK19" evidence="1">
    <location>
        <begin position="17"/>
        <end position="67"/>
    </location>
</feature>
<reference evidence="2" key="3">
    <citation type="submission" date="2025-09" db="UniProtKB">
        <authorList>
            <consortium name="Ensembl"/>
        </authorList>
    </citation>
    <scope>IDENTIFICATION</scope>
</reference>
<organism evidence="2 3">
    <name type="scientific">Panthera leo</name>
    <name type="common">Lion</name>
    <dbReference type="NCBI Taxonomy" id="9689"/>
    <lineage>
        <taxon>Eukaryota</taxon>
        <taxon>Metazoa</taxon>
        <taxon>Chordata</taxon>
        <taxon>Craniata</taxon>
        <taxon>Vertebrata</taxon>
        <taxon>Euteleostomi</taxon>
        <taxon>Mammalia</taxon>
        <taxon>Eutheria</taxon>
        <taxon>Laurasiatheria</taxon>
        <taxon>Carnivora</taxon>
        <taxon>Feliformia</taxon>
        <taxon>Felidae</taxon>
        <taxon>Pantherinae</taxon>
        <taxon>Panthera</taxon>
    </lineage>
</organism>
<reference evidence="2" key="1">
    <citation type="journal article" date="2019" name="bioRxiv">
        <title>Long live the king: chromosome-level assembly of the lion (Panthera leo) using linked-read, Hi-C, and long read data.</title>
        <authorList>
            <person name="Armstrong E.E."/>
            <person name="Taylor R.W."/>
            <person name="Miller D.E."/>
            <person name="Kaelin C."/>
            <person name="Barsh G."/>
            <person name="Hadly E.A."/>
            <person name="Petrov D."/>
        </authorList>
    </citation>
    <scope>NUCLEOTIDE SEQUENCE [LARGE SCALE GENOMIC DNA]</scope>
</reference>
<reference evidence="2" key="2">
    <citation type="submission" date="2025-08" db="UniProtKB">
        <authorList>
            <consortium name="Ensembl"/>
        </authorList>
    </citation>
    <scope>IDENTIFICATION</scope>
</reference>
<proteinExistence type="predicted"/>
<dbReference type="AlphaFoldDB" id="A0A8C8Y0Q2"/>
<dbReference type="Ensembl" id="ENSPLOT00000029445.1">
    <property type="protein sequence ID" value="ENSPLOP00000026672.1"/>
    <property type="gene ID" value="ENSPLOG00000019570.1"/>
</dbReference>
<dbReference type="GeneTree" id="ENSGT01140000286160"/>
<name>A0A8C8Y0Q2_PANLE</name>
<dbReference type="OMA" id="WANIIDP"/>
<accession>A0A8C8Y0Q2</accession>
<dbReference type="Pfam" id="PF15695">
    <property type="entry name" value="HERV-K_REC"/>
    <property type="match status" value="1"/>
</dbReference>
<dbReference type="InterPro" id="IPR059105">
    <property type="entry name" value="Rec21/ENK19"/>
</dbReference>
<evidence type="ECO:0000313" key="2">
    <source>
        <dbReference type="Ensembl" id="ENSPLOP00000026672.1"/>
    </source>
</evidence>
<protein>
    <recommendedName>
        <fullName evidence="1">Rec21/ENK19 domain-containing protein</fullName>
    </recommendedName>
</protein>
<keyword evidence="3" id="KW-1185">Reference proteome</keyword>
<sequence>DVGQNLNARKRRPCLRTTKANDVTWGQLKKLDQNATEVMHHVGAPPTPENRFLAYLAVVSQNLAKVMFFLIFLFIQTSIAFSSFHWANIIDPPLSLSWLHYWLVVALHPTTNH</sequence>